<dbReference type="AlphaFoldDB" id="A0A3M0GD88"/>
<evidence type="ECO:0000313" key="1">
    <source>
        <dbReference type="EMBL" id="RMB62835.1"/>
    </source>
</evidence>
<sequence>MKLFLLTFLTFQLYAQQDYKFDYMAVMKVQDSTSEHNFNDEKNAYRLINSKDDSYSLLIREIGIDSIKIYFSDNKNKIGGHGRLSIENLSESSIWELSYWVQYDRLMESPIRRQFHITESQSSGDSIKYSLKRKRISKDKKNNIAERIYIANKEWNTRYPFKGFDTFKKFFRDDKELTAFITTRYIVGLDGKMRSKEEVLSIEKIERTLRLQDKKYYQPKIKN</sequence>
<keyword evidence="2" id="KW-1185">Reference proteome</keyword>
<dbReference type="Proteomes" id="UP000281985">
    <property type="component" value="Unassembled WGS sequence"/>
</dbReference>
<protein>
    <submittedName>
        <fullName evidence="1">Uncharacterized protein</fullName>
    </submittedName>
</protein>
<dbReference type="EMBL" id="REFV01000003">
    <property type="protein sequence ID" value="RMB62835.1"/>
    <property type="molecule type" value="Genomic_DNA"/>
</dbReference>
<name>A0A3M0GD88_9FLAO</name>
<accession>A0A3M0GD88</accession>
<dbReference type="RefSeq" id="WP_121916469.1">
    <property type="nucleotide sequence ID" value="NZ_REFV01000003.1"/>
</dbReference>
<proteinExistence type="predicted"/>
<reference evidence="1 2" key="1">
    <citation type="submission" date="2018-10" db="EMBL/GenBank/DDBJ databases">
        <title>Dokdonia luteus sp. nov., isolated from sea water.</title>
        <authorList>
            <person name="Zhou L.Y."/>
            <person name="Du Z.J."/>
        </authorList>
    </citation>
    <scope>NUCLEOTIDE SEQUENCE [LARGE SCALE GENOMIC DNA]</scope>
    <source>
        <strain evidence="1 2">SH27</strain>
    </source>
</reference>
<comment type="caution">
    <text evidence="1">The sequence shown here is derived from an EMBL/GenBank/DDBJ whole genome shotgun (WGS) entry which is preliminary data.</text>
</comment>
<organism evidence="1 2">
    <name type="scientific">Dokdonia sinensis</name>
    <dbReference type="NCBI Taxonomy" id="2479847"/>
    <lineage>
        <taxon>Bacteria</taxon>
        <taxon>Pseudomonadati</taxon>
        <taxon>Bacteroidota</taxon>
        <taxon>Flavobacteriia</taxon>
        <taxon>Flavobacteriales</taxon>
        <taxon>Flavobacteriaceae</taxon>
        <taxon>Dokdonia</taxon>
    </lineage>
</organism>
<gene>
    <name evidence="1" type="ORF">EAX61_04440</name>
</gene>
<evidence type="ECO:0000313" key="2">
    <source>
        <dbReference type="Proteomes" id="UP000281985"/>
    </source>
</evidence>